<protein>
    <submittedName>
        <fullName evidence="2">Uncharacterized protein</fullName>
    </submittedName>
</protein>
<gene>
    <name evidence="2" type="ORF">K8089_01170</name>
</gene>
<accession>A0A9X1QVY1</accession>
<organism evidence="2 3">
    <name type="scientific">Aequorivita vitellina</name>
    <dbReference type="NCBI Taxonomy" id="2874475"/>
    <lineage>
        <taxon>Bacteria</taxon>
        <taxon>Pseudomonadati</taxon>
        <taxon>Bacteroidota</taxon>
        <taxon>Flavobacteriia</taxon>
        <taxon>Flavobacteriales</taxon>
        <taxon>Flavobacteriaceae</taxon>
        <taxon>Aequorivita</taxon>
    </lineage>
</organism>
<evidence type="ECO:0000313" key="2">
    <source>
        <dbReference type="EMBL" id="MCG2417614.1"/>
    </source>
</evidence>
<dbReference type="RefSeq" id="WP_237601434.1">
    <property type="nucleotide sequence ID" value="NZ_JAIRBA010000002.1"/>
</dbReference>
<feature type="compositionally biased region" description="Basic and acidic residues" evidence="1">
    <location>
        <begin position="128"/>
        <end position="138"/>
    </location>
</feature>
<dbReference type="Proteomes" id="UP001139461">
    <property type="component" value="Unassembled WGS sequence"/>
</dbReference>
<feature type="region of interest" description="Disordered" evidence="1">
    <location>
        <begin position="50"/>
        <end position="138"/>
    </location>
</feature>
<feature type="compositionally biased region" description="Polar residues" evidence="1">
    <location>
        <begin position="93"/>
        <end position="118"/>
    </location>
</feature>
<dbReference type="EMBL" id="JAIRBA010000002">
    <property type="protein sequence ID" value="MCG2417614.1"/>
    <property type="molecule type" value="Genomic_DNA"/>
</dbReference>
<evidence type="ECO:0000256" key="1">
    <source>
        <dbReference type="SAM" id="MobiDB-lite"/>
    </source>
</evidence>
<comment type="caution">
    <text evidence="2">The sequence shown here is derived from an EMBL/GenBank/DDBJ whole genome shotgun (WGS) entry which is preliminary data.</text>
</comment>
<proteinExistence type="predicted"/>
<name>A0A9X1QVY1_9FLAO</name>
<dbReference type="AlphaFoldDB" id="A0A9X1QVY1"/>
<dbReference type="PROSITE" id="PS51257">
    <property type="entry name" value="PROKAR_LIPOPROTEIN"/>
    <property type="match status" value="1"/>
</dbReference>
<reference evidence="2" key="1">
    <citation type="submission" date="2021-09" db="EMBL/GenBank/DDBJ databases">
        <title>Genome of Aequorivita sp. strain F47161.</title>
        <authorList>
            <person name="Wang Y."/>
        </authorList>
    </citation>
    <scope>NUCLEOTIDE SEQUENCE</scope>
    <source>
        <strain evidence="2">F47161</strain>
    </source>
</reference>
<sequence>MTSLRFNSKLFLIPVFAVSIFFISCKDNKTSEEVAPATVQEATLEQKKQALQNVAPTSNTSTTTNTAGGINPAHGQPGHRCDIPVGAPLNAAAGSTNATPAINSTNAVPVSTPASGSGLNPPHGQPGHRCDIKVGDPL</sequence>
<feature type="compositionally biased region" description="Low complexity" evidence="1">
    <location>
        <begin position="57"/>
        <end position="66"/>
    </location>
</feature>
<evidence type="ECO:0000313" key="3">
    <source>
        <dbReference type="Proteomes" id="UP001139461"/>
    </source>
</evidence>
<keyword evidence="3" id="KW-1185">Reference proteome</keyword>